<evidence type="ECO:0000313" key="3">
    <source>
        <dbReference type="Proteomes" id="UP001597108"/>
    </source>
</evidence>
<evidence type="ECO:0000313" key="2">
    <source>
        <dbReference type="EMBL" id="MFD0980235.1"/>
    </source>
</evidence>
<reference evidence="3" key="1">
    <citation type="journal article" date="2019" name="Int. J. Syst. Evol. Microbiol.">
        <title>The Global Catalogue of Microorganisms (GCM) 10K type strain sequencing project: providing services to taxonomists for standard genome sequencing and annotation.</title>
        <authorList>
            <consortium name="The Broad Institute Genomics Platform"/>
            <consortium name="The Broad Institute Genome Sequencing Center for Infectious Disease"/>
            <person name="Wu L."/>
            <person name="Ma J."/>
        </authorList>
    </citation>
    <scope>NUCLEOTIDE SEQUENCE [LARGE SCALE GENOMIC DNA]</scope>
    <source>
        <strain evidence="3">CCUG 60524</strain>
    </source>
</reference>
<organism evidence="2 3">
    <name type="scientific">Tropicimonas aquimaris</name>
    <dbReference type="NCBI Taxonomy" id="914152"/>
    <lineage>
        <taxon>Bacteria</taxon>
        <taxon>Pseudomonadati</taxon>
        <taxon>Pseudomonadota</taxon>
        <taxon>Alphaproteobacteria</taxon>
        <taxon>Rhodobacterales</taxon>
        <taxon>Roseobacteraceae</taxon>
        <taxon>Tropicimonas</taxon>
    </lineage>
</organism>
<dbReference type="EMBL" id="JBHTJT010000012">
    <property type="protein sequence ID" value="MFD0980235.1"/>
    <property type="molecule type" value="Genomic_DNA"/>
</dbReference>
<name>A0ABW3IQA0_9RHOB</name>
<dbReference type="RefSeq" id="WP_386074557.1">
    <property type="nucleotide sequence ID" value="NZ_JBHTJT010000012.1"/>
</dbReference>
<comment type="caution">
    <text evidence="2">The sequence shown here is derived from an EMBL/GenBank/DDBJ whole genome shotgun (WGS) entry which is preliminary data.</text>
</comment>
<accession>A0ABW3IQA0</accession>
<keyword evidence="1" id="KW-1133">Transmembrane helix</keyword>
<keyword evidence="1" id="KW-0472">Membrane</keyword>
<proteinExistence type="predicted"/>
<evidence type="ECO:0008006" key="4">
    <source>
        <dbReference type="Google" id="ProtNLM"/>
    </source>
</evidence>
<protein>
    <recommendedName>
        <fullName evidence="4">Flp pilus assembly protein, pilin Flp</fullName>
    </recommendedName>
</protein>
<gene>
    <name evidence="2" type="ORF">ACFQ2S_11295</name>
</gene>
<feature type="transmembrane region" description="Helical" evidence="1">
    <location>
        <begin position="20"/>
        <end position="39"/>
    </location>
</feature>
<keyword evidence="3" id="KW-1185">Reference proteome</keyword>
<keyword evidence="1" id="KW-0812">Transmembrane</keyword>
<sequence>MMRLTQRFLNSEDGAVTLDWIVLTAGAIALALGATSMILDGTQTQTGTLATTISERPVGN</sequence>
<dbReference type="Proteomes" id="UP001597108">
    <property type="component" value="Unassembled WGS sequence"/>
</dbReference>
<evidence type="ECO:0000256" key="1">
    <source>
        <dbReference type="SAM" id="Phobius"/>
    </source>
</evidence>